<dbReference type="Gene3D" id="1.20.58.310">
    <property type="entry name" value="Polyphosphate kinase N-terminal domain"/>
    <property type="match status" value="1"/>
</dbReference>
<evidence type="ECO:0000256" key="3">
    <source>
        <dbReference type="ARBA" id="ARBA00022741"/>
    </source>
</evidence>
<dbReference type="InterPro" id="IPR036832">
    <property type="entry name" value="PPK_N_dom_sf"/>
</dbReference>
<feature type="binding site" evidence="6">
    <location>
        <position position="393"/>
    </location>
    <ligand>
        <name>Mg(2+)</name>
        <dbReference type="ChEBI" id="CHEBI:18420"/>
    </ligand>
</feature>
<evidence type="ECO:0000313" key="13">
    <source>
        <dbReference type="EMBL" id="WFU60782.1"/>
    </source>
</evidence>
<reference evidence="13 14" key="1">
    <citation type="submission" date="2023-04" db="EMBL/GenBank/DDBJ databases">
        <title>Australian commercial rhizobial inoculants.</title>
        <authorList>
            <person name="Kohlmeier M.G."/>
            <person name="O'Hara G.W."/>
            <person name="Colombi E."/>
            <person name="Ramsay J.P."/>
            <person name="Terpolilli J."/>
        </authorList>
    </citation>
    <scope>NUCLEOTIDE SEQUENCE [LARGE SCALE GENOMIC DNA]</scope>
    <source>
        <strain evidence="13 14">CB627</strain>
    </source>
</reference>
<dbReference type="CDD" id="cd09165">
    <property type="entry name" value="PLDc_PaPPK1_C1_like"/>
    <property type="match status" value="1"/>
</dbReference>
<keyword evidence="5 6" id="KW-0067">ATP-binding</keyword>
<organism evidence="13 14">
    <name type="scientific">Bradyrhizobium brasilense</name>
    <dbReference type="NCBI Taxonomy" id="1419277"/>
    <lineage>
        <taxon>Bacteria</taxon>
        <taxon>Pseudomonadati</taxon>
        <taxon>Pseudomonadota</taxon>
        <taxon>Alphaproteobacteria</taxon>
        <taxon>Hyphomicrobiales</taxon>
        <taxon>Nitrobacteraceae</taxon>
        <taxon>Bradyrhizobium</taxon>
    </lineage>
</organism>
<dbReference type="Pfam" id="PF02503">
    <property type="entry name" value="PP_kinase"/>
    <property type="match status" value="1"/>
</dbReference>
<comment type="PTM">
    <text evidence="6 7">An intermediate of this reaction is the autophosphorylated ppk in which a phosphate is covalently linked to a histidine residue through a N-P bond.</text>
</comment>
<evidence type="ECO:0000256" key="5">
    <source>
        <dbReference type="ARBA" id="ARBA00022840"/>
    </source>
</evidence>
<dbReference type="SUPFAM" id="SSF140356">
    <property type="entry name" value="PPK N-terminal domain-like"/>
    <property type="match status" value="1"/>
</dbReference>
<evidence type="ECO:0000259" key="12">
    <source>
        <dbReference type="Pfam" id="PF17941"/>
    </source>
</evidence>
<dbReference type="CDD" id="cd09168">
    <property type="entry name" value="PLDc_PaPPK1_C2_like"/>
    <property type="match status" value="1"/>
</dbReference>
<dbReference type="SUPFAM" id="SSF143724">
    <property type="entry name" value="PHP14-like"/>
    <property type="match status" value="1"/>
</dbReference>
<dbReference type="Pfam" id="PF13089">
    <property type="entry name" value="PP_kinase_N"/>
    <property type="match status" value="1"/>
</dbReference>
<feature type="binding site" evidence="6">
    <location>
        <position position="67"/>
    </location>
    <ligand>
        <name>ATP</name>
        <dbReference type="ChEBI" id="CHEBI:30616"/>
    </ligand>
</feature>
<dbReference type="NCBIfam" id="NF003921">
    <property type="entry name" value="PRK05443.2-2"/>
    <property type="match status" value="1"/>
</dbReference>
<dbReference type="RefSeq" id="WP_310884760.1">
    <property type="nucleotide sequence ID" value="NZ_CP121646.1"/>
</dbReference>
<evidence type="ECO:0000256" key="2">
    <source>
        <dbReference type="ARBA" id="ARBA00022679"/>
    </source>
</evidence>
<proteinExistence type="inferred from homology"/>
<evidence type="ECO:0000259" key="10">
    <source>
        <dbReference type="Pfam" id="PF13089"/>
    </source>
</evidence>
<name>A0ABY8J5S8_9BRAD</name>
<evidence type="ECO:0000256" key="8">
    <source>
        <dbReference type="SAM" id="MobiDB-lite"/>
    </source>
</evidence>
<keyword evidence="2 6" id="KW-0808">Transferase</keyword>
<comment type="function">
    <text evidence="6 7">Catalyzes the reversible transfer of the terminal phosphate of ATP to form a long-chain polyphosphate (polyP).</text>
</comment>
<dbReference type="EMBL" id="CP121646">
    <property type="protein sequence ID" value="WFU60782.1"/>
    <property type="molecule type" value="Genomic_DNA"/>
</dbReference>
<dbReference type="Pfam" id="PF13090">
    <property type="entry name" value="PP_kinase_C"/>
    <property type="match status" value="1"/>
</dbReference>
<dbReference type="Gene3D" id="3.30.870.10">
    <property type="entry name" value="Endonuclease Chain A"/>
    <property type="match status" value="2"/>
</dbReference>
<dbReference type="InterPro" id="IPR041108">
    <property type="entry name" value="PP_kinase_C_1"/>
</dbReference>
<evidence type="ECO:0000259" key="9">
    <source>
        <dbReference type="Pfam" id="PF02503"/>
    </source>
</evidence>
<feature type="active site" description="Phosphohistidine intermediate" evidence="6">
    <location>
        <position position="453"/>
    </location>
</feature>
<keyword evidence="6" id="KW-0460">Magnesium</keyword>
<keyword evidence="3 6" id="KW-0547">Nucleotide-binding</keyword>
<dbReference type="InterPro" id="IPR003414">
    <property type="entry name" value="PP_kinase"/>
</dbReference>
<dbReference type="PANTHER" id="PTHR30218:SF0">
    <property type="entry name" value="POLYPHOSPHATE KINASE"/>
    <property type="match status" value="1"/>
</dbReference>
<feature type="domain" description="Polyphosphate kinase middle" evidence="9">
    <location>
        <begin position="143"/>
        <end position="322"/>
    </location>
</feature>
<comment type="similarity">
    <text evidence="6 7">Belongs to the polyphosphate kinase 1 (PPK1) family.</text>
</comment>
<dbReference type="SUPFAM" id="SSF56024">
    <property type="entry name" value="Phospholipase D/nuclease"/>
    <property type="match status" value="2"/>
</dbReference>
<feature type="domain" description="Polyphosphate kinase N-terminal" evidence="10">
    <location>
        <begin position="29"/>
        <end position="134"/>
    </location>
</feature>
<dbReference type="Proteomes" id="UP001221546">
    <property type="component" value="Chromosome"/>
</dbReference>
<dbReference type="InterPro" id="IPR025198">
    <property type="entry name" value="PPK_N_dom"/>
</dbReference>
<dbReference type="NCBIfam" id="NF003919">
    <property type="entry name" value="PRK05443.1-4"/>
    <property type="match status" value="1"/>
</dbReference>
<evidence type="ECO:0000256" key="4">
    <source>
        <dbReference type="ARBA" id="ARBA00022777"/>
    </source>
</evidence>
<feature type="binding site" evidence="6">
    <location>
        <position position="610"/>
    </location>
    <ligand>
        <name>ATP</name>
        <dbReference type="ChEBI" id="CHEBI:30616"/>
    </ligand>
</feature>
<keyword evidence="4 6" id="KW-0418">Kinase</keyword>
<protein>
    <recommendedName>
        <fullName evidence="6 7">Polyphosphate kinase</fullName>
        <ecNumber evidence="6 7">2.7.4.1</ecNumber>
    </recommendedName>
    <alternativeName>
        <fullName evidence="6">ATP-polyphosphate phosphotransferase</fullName>
    </alternativeName>
    <alternativeName>
        <fullName evidence="6">Polyphosphoric acid kinase</fullName>
    </alternativeName>
</protein>
<evidence type="ECO:0000313" key="14">
    <source>
        <dbReference type="Proteomes" id="UP001221546"/>
    </source>
</evidence>
<evidence type="ECO:0000256" key="6">
    <source>
        <dbReference type="HAMAP-Rule" id="MF_00347"/>
    </source>
</evidence>
<feature type="binding site" evidence="6">
    <location>
        <position position="423"/>
    </location>
    <ligand>
        <name>Mg(2+)</name>
        <dbReference type="ChEBI" id="CHEBI:18420"/>
    </ligand>
</feature>
<dbReference type="NCBIfam" id="NF003918">
    <property type="entry name" value="PRK05443.1-2"/>
    <property type="match status" value="1"/>
</dbReference>
<dbReference type="InterPro" id="IPR025200">
    <property type="entry name" value="PPK_C_dom2"/>
</dbReference>
<comment type="catalytic activity">
    <reaction evidence="6 7">
        <text>[phosphate](n) + ATP = [phosphate](n+1) + ADP</text>
        <dbReference type="Rhea" id="RHEA:19573"/>
        <dbReference type="Rhea" id="RHEA-COMP:9859"/>
        <dbReference type="Rhea" id="RHEA-COMP:14280"/>
        <dbReference type="ChEBI" id="CHEBI:16838"/>
        <dbReference type="ChEBI" id="CHEBI:30616"/>
        <dbReference type="ChEBI" id="CHEBI:456216"/>
        <dbReference type="EC" id="2.7.4.1"/>
    </reaction>
</comment>
<keyword evidence="14" id="KW-1185">Reference proteome</keyword>
<feature type="binding site" evidence="6">
    <location>
        <position position="582"/>
    </location>
    <ligand>
        <name>ATP</name>
        <dbReference type="ChEBI" id="CHEBI:30616"/>
    </ligand>
</feature>
<keyword evidence="6" id="KW-0479">Metal-binding</keyword>
<feature type="region of interest" description="Disordered" evidence="8">
    <location>
        <begin position="702"/>
        <end position="734"/>
    </location>
</feature>
<dbReference type="PANTHER" id="PTHR30218">
    <property type="entry name" value="POLYPHOSPHATE KINASE"/>
    <property type="match status" value="1"/>
</dbReference>
<dbReference type="InterPro" id="IPR036830">
    <property type="entry name" value="PP_kinase_middle_dom_sf"/>
</dbReference>
<feature type="domain" description="Polyphosphate kinase C-terminal" evidence="12">
    <location>
        <begin position="349"/>
        <end position="514"/>
    </location>
</feature>
<gene>
    <name evidence="6" type="primary">ppk</name>
    <name evidence="13" type="ORF">QA636_24905</name>
</gene>
<comment type="cofactor">
    <cofactor evidence="6">
        <name>Mg(2+)</name>
        <dbReference type="ChEBI" id="CHEBI:18420"/>
    </cofactor>
</comment>
<dbReference type="NCBIfam" id="TIGR03705">
    <property type="entry name" value="poly_P_kin"/>
    <property type="match status" value="1"/>
</dbReference>
<keyword evidence="1 6" id="KW-0597">Phosphoprotein</keyword>
<dbReference type="GO" id="GO:0008976">
    <property type="term" value="F:polyphosphate kinase activity"/>
    <property type="evidence" value="ECO:0007669"/>
    <property type="project" value="UniProtKB-EC"/>
</dbReference>
<feature type="compositionally biased region" description="Basic and acidic residues" evidence="8">
    <location>
        <begin position="714"/>
        <end position="734"/>
    </location>
</feature>
<accession>A0ABY8J5S8</accession>
<feature type="binding site" evidence="6">
    <location>
        <position position="486"/>
    </location>
    <ligand>
        <name>ATP</name>
        <dbReference type="ChEBI" id="CHEBI:30616"/>
    </ligand>
</feature>
<dbReference type="NCBIfam" id="NF003917">
    <property type="entry name" value="PRK05443.1-1"/>
    <property type="match status" value="1"/>
</dbReference>
<evidence type="ECO:0000259" key="11">
    <source>
        <dbReference type="Pfam" id="PF13090"/>
    </source>
</evidence>
<evidence type="ECO:0000256" key="7">
    <source>
        <dbReference type="RuleBase" id="RU003800"/>
    </source>
</evidence>
<dbReference type="Gene3D" id="3.30.1840.10">
    <property type="entry name" value="Polyphosphate kinase middle domain"/>
    <property type="match status" value="1"/>
</dbReference>
<dbReference type="EC" id="2.7.4.1" evidence="6 7"/>
<dbReference type="PIRSF" id="PIRSF015589">
    <property type="entry name" value="PP_kinase"/>
    <property type="match status" value="1"/>
</dbReference>
<dbReference type="Pfam" id="PF17941">
    <property type="entry name" value="PP_kinase_C_1"/>
    <property type="match status" value="1"/>
</dbReference>
<feature type="domain" description="Polyphosphate kinase C-terminal" evidence="11">
    <location>
        <begin position="522"/>
        <end position="695"/>
    </location>
</feature>
<sequence length="734" mass="82416">MDSAQATEIKEKEAEFPAIPAIATSPERFINRELSWLHFNRRVLEESVNLGHPVLERVRFLSISANNLDEFFMVRVAGIKAQVREGITERSPDGLLPADQLVMINKTVSQLASDQQAIWSDLRDILAKVGIQLVDGRDVTKSERSWIEDHFLHSIFPLLTPLAIDPAHPFPFIPNLGFTVALQLSRISDGKAMNALIRMPGKIDRFIRIPSTKEGAPARLITLEQATGLFIGRLFPGYTVKGQGAFRIIRDSELEIEEEAEDLVRLFETALKRRRRGSVIRLEIEATMPEELRIFVQHALSAADDEVILVDGVLAMNELSQLTRLNRPDLEFPPYVPRHPERVRDHGGDIFAAIRQKDLVVHHPYESFDVVVQFLQQAARDPDVVAIKQTLYRTSNNSPIVRALAEAAEAGKSVTALIELKARFDEEANIRWARDLERAGVQVVYGFIELKTHAKLSMVVRREGGNLTTYVHTGTGNYHPVTARIYTDLSYFTSDPIIGRDVARVFNYITGYAEPSDIEKMAVSPLTLRKRIIEHIHGEIAHVKHGRPGAVWMKMNALVDPDIIDALYEASQAGVSVELVVRGICCLRPGLPGLSENIRVKSVIGRFLEHGRIYSFGMGQGLPSTKAAVYISSADMMPRNLDRRVEVLCPLQNPTVHQQVLEQIMVANLKDTEQSWQLLPDGSSTRMKAAKGEEPFNLHDYFMTNPSLSGRGKSLKESSPRRLTRRNERQQPSS</sequence>
<dbReference type="HAMAP" id="MF_00347">
    <property type="entry name" value="Polyphosphate_kinase"/>
    <property type="match status" value="1"/>
</dbReference>
<evidence type="ECO:0000256" key="1">
    <source>
        <dbReference type="ARBA" id="ARBA00022553"/>
    </source>
</evidence>
<dbReference type="InterPro" id="IPR024953">
    <property type="entry name" value="PP_kinase_middle"/>
</dbReference>